<feature type="domain" description="Solute-binding protein family 3/N-terminal" evidence="5">
    <location>
        <begin position="56"/>
        <end position="277"/>
    </location>
</feature>
<dbReference type="SMART" id="SM00079">
    <property type="entry name" value="PBPe"/>
    <property type="match status" value="1"/>
</dbReference>
<evidence type="ECO:0000313" key="7">
    <source>
        <dbReference type="EMBL" id="XBY57838.1"/>
    </source>
</evidence>
<evidence type="ECO:0000256" key="1">
    <source>
        <dbReference type="ARBA" id="ARBA00004196"/>
    </source>
</evidence>
<dbReference type="GO" id="GO:0016020">
    <property type="term" value="C:membrane"/>
    <property type="evidence" value="ECO:0007669"/>
    <property type="project" value="InterPro"/>
</dbReference>
<dbReference type="PROSITE" id="PS01039">
    <property type="entry name" value="SBP_BACTERIAL_3"/>
    <property type="match status" value="1"/>
</dbReference>
<dbReference type="InterPro" id="IPR001320">
    <property type="entry name" value="Iontro_rcpt_C"/>
</dbReference>
<proteinExistence type="inferred from homology"/>
<evidence type="ECO:0000259" key="5">
    <source>
        <dbReference type="SMART" id="SM00062"/>
    </source>
</evidence>
<evidence type="ECO:0000259" key="6">
    <source>
        <dbReference type="SMART" id="SM00079"/>
    </source>
</evidence>
<dbReference type="InterPro" id="IPR018313">
    <property type="entry name" value="SBP_3_CS"/>
</dbReference>
<dbReference type="EMBL" id="CP158484">
    <property type="protein sequence ID" value="XBY57838.1"/>
    <property type="molecule type" value="Genomic_DNA"/>
</dbReference>
<dbReference type="PANTHER" id="PTHR35936:SF37">
    <property type="entry name" value="AMINO ACID ABC TRANSPORTER SUBSTRATE-BINDING PROTEIN"/>
    <property type="match status" value="1"/>
</dbReference>
<dbReference type="SMART" id="SM00062">
    <property type="entry name" value="PBPb"/>
    <property type="match status" value="1"/>
</dbReference>
<organism evidence="7">
    <name type="scientific">Vreelandella sp. SM1641</name>
    <dbReference type="NCBI Taxonomy" id="3126101"/>
    <lineage>
        <taxon>Bacteria</taxon>
        <taxon>Pseudomonadati</taxon>
        <taxon>Pseudomonadota</taxon>
        <taxon>Gammaproteobacteria</taxon>
        <taxon>Oceanospirillales</taxon>
        <taxon>Halomonadaceae</taxon>
        <taxon>Vreelandella</taxon>
    </lineage>
</organism>
<dbReference type="RefSeq" id="WP_218927736.1">
    <property type="nucleotide sequence ID" value="NZ_CP158484.1"/>
</dbReference>
<dbReference type="Pfam" id="PF00497">
    <property type="entry name" value="SBP_bac_3"/>
    <property type="match status" value="1"/>
</dbReference>
<evidence type="ECO:0000256" key="2">
    <source>
        <dbReference type="ARBA" id="ARBA00010333"/>
    </source>
</evidence>
<feature type="domain" description="Ionotropic glutamate receptor C-terminal" evidence="6">
    <location>
        <begin position="56"/>
        <end position="276"/>
    </location>
</feature>
<dbReference type="InterPro" id="IPR001638">
    <property type="entry name" value="Solute-binding_3/MltF_N"/>
</dbReference>
<comment type="similarity">
    <text evidence="2 4">Belongs to the bacterial solute-binding protein 3 family.</text>
</comment>
<reference evidence="7" key="1">
    <citation type="submission" date="2024-02" db="EMBL/GenBank/DDBJ databases">
        <title>Complete genome sequence of Vreelandella sp. SM1641, a marine exopolysaccharide-producing bacterium isolated from deep-sea hydrothermal sediment of the southwest Indian Ocean.</title>
        <authorList>
            <person name="Zhu H."/>
            <person name="Sun M."/>
        </authorList>
    </citation>
    <scope>NUCLEOTIDE SEQUENCE</scope>
    <source>
        <strain evidence="7">SM1641</strain>
    </source>
</reference>
<dbReference type="KEGG" id="vrs:V8F66_16300"/>
<sequence length="284" mass="30655">MKSLSHRFNHSFSSRFKRLQSGILATGLSAAVALGAITTSPNVQADALEDIESRGTIRVAVPQDFPPFGSVGTDLQPRGYDIDMAQYLADEMGVELEIIPVTSANRIPYLQTGQADLVISSLGKNPEREAAIDFSDAYAPFFLGVFSADEDESVDGPEGLADKTIGVTRGAVEDMELSEIAPDSTTVQRFEDNATTISAFLSGQVDYVATGNVVAAEIAERNSDRAPSLIYQLKDSPCYVGMNKNEPALMEEVNRLIAQGLEDGTLNEMSQRWFSADLPENFGS</sequence>
<keyword evidence="3" id="KW-0732">Signal</keyword>
<dbReference type="AlphaFoldDB" id="A0AAU7XJW9"/>
<name>A0AAU7XJW9_9GAMM</name>
<dbReference type="PANTHER" id="PTHR35936">
    <property type="entry name" value="MEMBRANE-BOUND LYTIC MUREIN TRANSGLYCOSYLASE F"/>
    <property type="match status" value="1"/>
</dbReference>
<accession>A0AAU7XJW9</accession>
<dbReference type="GO" id="GO:0015276">
    <property type="term" value="F:ligand-gated monoatomic ion channel activity"/>
    <property type="evidence" value="ECO:0007669"/>
    <property type="project" value="InterPro"/>
</dbReference>
<gene>
    <name evidence="7" type="ORF">V8F66_16300</name>
</gene>
<protein>
    <submittedName>
        <fullName evidence="7">Transporter substrate-binding domain-containing protein</fullName>
    </submittedName>
</protein>
<evidence type="ECO:0000256" key="3">
    <source>
        <dbReference type="ARBA" id="ARBA00022729"/>
    </source>
</evidence>
<evidence type="ECO:0000256" key="4">
    <source>
        <dbReference type="RuleBase" id="RU003744"/>
    </source>
</evidence>
<comment type="subcellular location">
    <subcellularLocation>
        <location evidence="1">Cell envelope</location>
    </subcellularLocation>
</comment>
<dbReference type="GO" id="GO:0030313">
    <property type="term" value="C:cell envelope"/>
    <property type="evidence" value="ECO:0007669"/>
    <property type="project" value="UniProtKB-SubCell"/>
</dbReference>
<dbReference type="CDD" id="cd01072">
    <property type="entry name" value="PBP2_SMa0082_like"/>
    <property type="match status" value="1"/>
</dbReference>